<dbReference type="EMBL" id="FWXI01000041">
    <property type="protein sequence ID" value="SMD16253.1"/>
    <property type="molecule type" value="Genomic_DNA"/>
</dbReference>
<evidence type="ECO:0000313" key="2">
    <source>
        <dbReference type="Proteomes" id="UP000192738"/>
    </source>
</evidence>
<dbReference type="RefSeq" id="WP_084578476.1">
    <property type="nucleotide sequence ID" value="NZ_CP155572.1"/>
</dbReference>
<accession>A0A1W2F2T2</accession>
<sequence>MFELAKKCNMDICYRCGEKIDDITDFTIDRKESWLLGDDPAQLFYDMDNIAFSHARCNYEAGTKTFVSNYKNSLCQINLQLLEPKLLQEICRF</sequence>
<keyword evidence="2" id="KW-1185">Reference proteome</keyword>
<name>A0A1W2F2T2_9FIRM</name>
<gene>
    <name evidence="1" type="ORF">SAMN04488500_1414</name>
</gene>
<evidence type="ECO:0000313" key="1">
    <source>
        <dbReference type="EMBL" id="SMD16253.1"/>
    </source>
</evidence>
<protein>
    <recommendedName>
        <fullName evidence="3">HNH endonuclease</fullName>
    </recommendedName>
</protein>
<proteinExistence type="predicted"/>
<dbReference type="AlphaFoldDB" id="A0A1W2F2T2"/>
<organism evidence="1 2">
    <name type="scientific">Sporomusa malonica</name>
    <dbReference type="NCBI Taxonomy" id="112901"/>
    <lineage>
        <taxon>Bacteria</taxon>
        <taxon>Bacillati</taxon>
        <taxon>Bacillota</taxon>
        <taxon>Negativicutes</taxon>
        <taxon>Selenomonadales</taxon>
        <taxon>Sporomusaceae</taxon>
        <taxon>Sporomusa</taxon>
    </lineage>
</organism>
<dbReference type="Proteomes" id="UP000192738">
    <property type="component" value="Unassembled WGS sequence"/>
</dbReference>
<reference evidence="1 2" key="1">
    <citation type="submission" date="2017-04" db="EMBL/GenBank/DDBJ databases">
        <authorList>
            <person name="Afonso C.L."/>
            <person name="Miller P.J."/>
            <person name="Scott M.A."/>
            <person name="Spackman E."/>
            <person name="Goraichik I."/>
            <person name="Dimitrov K.M."/>
            <person name="Suarez D.L."/>
            <person name="Swayne D.E."/>
        </authorList>
    </citation>
    <scope>NUCLEOTIDE SEQUENCE [LARGE SCALE GENOMIC DNA]</scope>
    <source>
        <strain evidence="1 2">DSM 5090</strain>
    </source>
</reference>
<evidence type="ECO:0008006" key="3">
    <source>
        <dbReference type="Google" id="ProtNLM"/>
    </source>
</evidence>